<evidence type="ECO:0000256" key="2">
    <source>
        <dbReference type="ARBA" id="ARBA00022448"/>
    </source>
</evidence>
<evidence type="ECO:0000256" key="4">
    <source>
        <dbReference type="ARBA" id="ARBA00022519"/>
    </source>
</evidence>
<reference evidence="14 15" key="1">
    <citation type="submission" date="2006-09" db="EMBL/GenBank/DDBJ databases">
        <authorList>
            <person name="Emerson D."/>
            <person name="Ferriera S."/>
            <person name="Johnson J."/>
            <person name="Kravitz S."/>
            <person name="Halpern A."/>
            <person name="Remington K."/>
            <person name="Beeson K."/>
            <person name="Tran B."/>
            <person name="Rogers Y.-H."/>
            <person name="Friedman R."/>
            <person name="Venter J.C."/>
        </authorList>
    </citation>
    <scope>NUCLEOTIDE SEQUENCE [LARGE SCALE GENOMIC DNA]</scope>
    <source>
        <strain evidence="14 15">PV-1</strain>
    </source>
</reference>
<comment type="function">
    <text evidence="10">Part of the Sec protein translocase complex. Interacts with the SecYEG preprotein conducting channel. SecDF uses the proton motive force (PMF) to complete protein translocation after the ATP-dependent function of SecA.</text>
</comment>
<dbReference type="RefSeq" id="WP_009851359.1">
    <property type="nucleotide sequence ID" value="NZ_DS022295.1"/>
</dbReference>
<comment type="subcellular location">
    <subcellularLocation>
        <location evidence="1 10">Cell membrane</location>
        <topology evidence="1 10">Multi-pass membrane protein</topology>
    </subcellularLocation>
</comment>
<dbReference type="InterPro" id="IPR022813">
    <property type="entry name" value="SecD/SecF_arch_bac"/>
</dbReference>
<dbReference type="InParanoid" id="Q0EY70"/>
<dbReference type="InterPro" id="IPR022646">
    <property type="entry name" value="SecD/SecF_CS"/>
</dbReference>
<dbReference type="Proteomes" id="UP000005297">
    <property type="component" value="Unassembled WGS sequence"/>
</dbReference>
<dbReference type="InterPro" id="IPR055344">
    <property type="entry name" value="SecD_SecF_C_bact"/>
</dbReference>
<keyword evidence="4" id="KW-0997">Cell inner membrane</keyword>
<proteinExistence type="inferred from homology"/>
<feature type="transmembrane region" description="Helical" evidence="10">
    <location>
        <begin position="366"/>
        <end position="384"/>
    </location>
</feature>
<dbReference type="InterPro" id="IPR048631">
    <property type="entry name" value="SecD_1st"/>
</dbReference>
<dbReference type="GO" id="GO:0006605">
    <property type="term" value="P:protein targeting"/>
    <property type="evidence" value="ECO:0007669"/>
    <property type="project" value="UniProtKB-UniRule"/>
</dbReference>
<dbReference type="InterPro" id="IPR005791">
    <property type="entry name" value="SecD"/>
</dbReference>
<evidence type="ECO:0000313" key="15">
    <source>
        <dbReference type="Proteomes" id="UP000005297"/>
    </source>
</evidence>
<keyword evidence="8 10" id="KW-0811">Translocation</keyword>
<evidence type="ECO:0000256" key="1">
    <source>
        <dbReference type="ARBA" id="ARBA00004651"/>
    </source>
</evidence>
<dbReference type="Gene3D" id="1.20.1640.10">
    <property type="entry name" value="Multidrug efflux transporter AcrB transmembrane domain"/>
    <property type="match status" value="1"/>
</dbReference>
<dbReference type="InterPro" id="IPR048634">
    <property type="entry name" value="SecD_SecF_C"/>
</dbReference>
<comment type="subunit">
    <text evidence="10">Forms a complex with SecF. Part of the essential Sec protein translocation apparatus which comprises SecA, SecYEG and auxiliary proteins SecDF-YajC and YidC.</text>
</comment>
<dbReference type="NCBIfam" id="TIGR01129">
    <property type="entry name" value="secD"/>
    <property type="match status" value="1"/>
</dbReference>
<keyword evidence="6 10" id="KW-0653">Protein transport</keyword>
<keyword evidence="15" id="KW-1185">Reference proteome</keyword>
<comment type="caution">
    <text evidence="14">The sequence shown here is derived from an EMBL/GenBank/DDBJ whole genome shotgun (WGS) entry which is preliminary data.</text>
</comment>
<evidence type="ECO:0000256" key="10">
    <source>
        <dbReference type="HAMAP-Rule" id="MF_01463"/>
    </source>
</evidence>
<keyword evidence="5 10" id="KW-0812">Transmembrane</keyword>
<dbReference type="GO" id="GO:0015450">
    <property type="term" value="F:protein-transporting ATPase activity"/>
    <property type="evidence" value="ECO:0007669"/>
    <property type="project" value="InterPro"/>
</dbReference>
<feature type="transmembrane region" description="Helical" evidence="10">
    <location>
        <begin position="461"/>
        <end position="483"/>
    </location>
</feature>
<evidence type="ECO:0000259" key="13">
    <source>
        <dbReference type="Pfam" id="PF22599"/>
    </source>
</evidence>
<dbReference type="FunFam" id="3.30.1360.200:FF:000002">
    <property type="entry name" value="Preprotein translocase subunit SecD"/>
    <property type="match status" value="1"/>
</dbReference>
<name>Q0EY70_9PROT</name>
<keyword evidence="9 10" id="KW-0472">Membrane</keyword>
<dbReference type="PANTHER" id="PTHR30081:SF1">
    <property type="entry name" value="PROTEIN TRANSLOCASE SUBUNIT SECD"/>
    <property type="match status" value="1"/>
</dbReference>
<dbReference type="GO" id="GO:0005886">
    <property type="term" value="C:plasma membrane"/>
    <property type="evidence" value="ECO:0007669"/>
    <property type="project" value="UniProtKB-SubCell"/>
</dbReference>
<dbReference type="FunCoup" id="Q0EY70">
    <property type="interactions" value="329"/>
</dbReference>
<feature type="transmembrane region" description="Helical" evidence="10">
    <location>
        <begin position="391"/>
        <end position="410"/>
    </location>
</feature>
<dbReference type="Pfam" id="PF02355">
    <property type="entry name" value="SecD_SecF_C"/>
    <property type="match status" value="1"/>
</dbReference>
<evidence type="ECO:0000256" key="7">
    <source>
        <dbReference type="ARBA" id="ARBA00022989"/>
    </source>
</evidence>
<dbReference type="OrthoDB" id="5287731at2"/>
<keyword evidence="7 10" id="KW-1133">Transmembrane helix</keyword>
<dbReference type="AlphaFoldDB" id="Q0EY70"/>
<dbReference type="GO" id="GO:0043952">
    <property type="term" value="P:protein transport by the Sec complex"/>
    <property type="evidence" value="ECO:0007669"/>
    <property type="project" value="UniProtKB-UniRule"/>
</dbReference>
<dbReference type="PRINTS" id="PR00702">
    <property type="entry name" value="ACRIFLAVINRP"/>
</dbReference>
<keyword evidence="3 10" id="KW-1003">Cell membrane</keyword>
<dbReference type="NCBIfam" id="TIGR00916">
    <property type="entry name" value="2A0604s01"/>
    <property type="match status" value="1"/>
</dbReference>
<dbReference type="Gene3D" id="3.30.70.3400">
    <property type="match status" value="2"/>
</dbReference>
<feature type="domain" description="Protein export membrane protein SecD/SecF C-terminal" evidence="11">
    <location>
        <begin position="347"/>
        <end position="515"/>
    </location>
</feature>
<keyword evidence="2 10" id="KW-0813">Transport</keyword>
<evidence type="ECO:0000256" key="3">
    <source>
        <dbReference type="ARBA" id="ARBA00022475"/>
    </source>
</evidence>
<dbReference type="InterPro" id="IPR001036">
    <property type="entry name" value="Acrflvin-R"/>
</dbReference>
<dbReference type="GO" id="GO:0065002">
    <property type="term" value="P:intracellular protein transmembrane transport"/>
    <property type="evidence" value="ECO:0007669"/>
    <property type="project" value="UniProtKB-UniRule"/>
</dbReference>
<evidence type="ECO:0000313" key="14">
    <source>
        <dbReference type="EMBL" id="EAU54156.1"/>
    </source>
</evidence>
<accession>Q0EY70</accession>
<dbReference type="STRING" id="314344.AL013_04545"/>
<feature type="transmembrane region" description="Helical" evidence="10">
    <location>
        <begin position="416"/>
        <end position="440"/>
    </location>
</feature>
<dbReference type="Pfam" id="PF21760">
    <property type="entry name" value="SecD_1st"/>
    <property type="match status" value="1"/>
</dbReference>
<comment type="similarity">
    <text evidence="10">Belongs to the SecD/SecF family. SecD subfamily.</text>
</comment>
<sequence>MHSFPRWKIWLILTVLVVSLMGSLPNIMSTPSWWPSALSHPMSLGLDLKGGVHLVLDVDVNKAVTHSVEEDVDTARQVLRKEKIRYRKLASEGNTLKITIKEASDLAAAETLLKDTFSNYNLSPAAADNTFVLTLKDSVADETRKFAVDQAIEVIRGRIDALGTTEPVIVKQGDHRILVQIPGYEDSARAKQLIGRTAELQFKLVDEKGDLEKAMAGSIPPGDIIMYGPAKRGANGQLNRQPYLLKKHTELSGSEIADARVSIDSRFNEYAVTLKFNSKGSHRFDKLTAAHVGERFAIILEGVVNSAPVIRERISGGSAQITGSFTPAEAHDLAIILRAGALPAPVQVVEERSIGPSLGQDSIDQGMKSIIIGTLFVLVFMGIYYRMFGMVANVALIFNMLLIIGAMSMIGSTLTLPGMAGIVLTIGMAVDANVLIFERIREELNLGKTPLAAIDGGYDKAFSTIIDANITTLIAAIVLFQFGSGPVKGFAVTLSVGILASMFTAITVTRAIIAVSTEKRARIEKLSI</sequence>
<dbReference type="eggNOG" id="COG0342">
    <property type="taxonomic scope" value="Bacteria"/>
</dbReference>
<feature type="domain" description="SecDF P1 head subdomain" evidence="13">
    <location>
        <begin position="239"/>
        <end position="344"/>
    </location>
</feature>
<organism evidence="14 15">
    <name type="scientific">Mariprofundus ferrooxydans PV-1</name>
    <dbReference type="NCBI Taxonomy" id="314345"/>
    <lineage>
        <taxon>Bacteria</taxon>
        <taxon>Pseudomonadati</taxon>
        <taxon>Pseudomonadota</taxon>
        <taxon>Candidatius Mariprofundia</taxon>
        <taxon>Mariprofundales</taxon>
        <taxon>Mariprofundaceae</taxon>
        <taxon>Mariprofundus</taxon>
    </lineage>
</organism>
<feature type="domain" description="Protein translocase subunit SecDF P1" evidence="12">
    <location>
        <begin position="148"/>
        <end position="207"/>
    </location>
</feature>
<evidence type="ECO:0000259" key="12">
    <source>
        <dbReference type="Pfam" id="PF21760"/>
    </source>
</evidence>
<comment type="caution">
    <text evidence="10">Lacks conserved residue(s) required for the propagation of feature annotation.</text>
</comment>
<evidence type="ECO:0000256" key="8">
    <source>
        <dbReference type="ARBA" id="ARBA00023010"/>
    </source>
</evidence>
<dbReference type="Pfam" id="PF22599">
    <property type="entry name" value="SecDF_P1_head"/>
    <property type="match status" value="1"/>
</dbReference>
<dbReference type="SUPFAM" id="SSF82866">
    <property type="entry name" value="Multidrug efflux transporter AcrB transmembrane domain"/>
    <property type="match status" value="1"/>
</dbReference>
<protein>
    <recommendedName>
        <fullName evidence="10">Protein translocase subunit SecD</fullName>
    </recommendedName>
</protein>
<evidence type="ECO:0000256" key="6">
    <source>
        <dbReference type="ARBA" id="ARBA00022927"/>
    </source>
</evidence>
<evidence type="ECO:0000256" key="9">
    <source>
        <dbReference type="ARBA" id="ARBA00023136"/>
    </source>
</evidence>
<dbReference type="HOGENOM" id="CLU_007894_4_3_0"/>
<evidence type="ECO:0000259" key="11">
    <source>
        <dbReference type="Pfam" id="PF02355"/>
    </source>
</evidence>
<gene>
    <name evidence="10" type="primary">secD</name>
    <name evidence="14" type="ORF">SPV1_05327</name>
</gene>
<dbReference type="FunFam" id="1.20.1640.10:FF:000004">
    <property type="entry name" value="Protein translocase subunit SecD"/>
    <property type="match status" value="1"/>
</dbReference>
<dbReference type="EMBL" id="AATS01000011">
    <property type="protein sequence ID" value="EAU54156.1"/>
    <property type="molecule type" value="Genomic_DNA"/>
</dbReference>
<evidence type="ECO:0000256" key="5">
    <source>
        <dbReference type="ARBA" id="ARBA00022692"/>
    </source>
</evidence>
<dbReference type="Pfam" id="PF07549">
    <property type="entry name" value="Sec_GG"/>
    <property type="match status" value="1"/>
</dbReference>
<dbReference type="HAMAP" id="MF_01463_B">
    <property type="entry name" value="SecD_B"/>
    <property type="match status" value="1"/>
</dbReference>
<dbReference type="InterPro" id="IPR054384">
    <property type="entry name" value="SecDF_P1_head"/>
</dbReference>
<feature type="transmembrane region" description="Helical" evidence="10">
    <location>
        <begin position="489"/>
        <end position="513"/>
    </location>
</feature>
<dbReference type="PANTHER" id="PTHR30081">
    <property type="entry name" value="PROTEIN-EXPORT MEMBRANE PROTEIN SEC"/>
    <property type="match status" value="1"/>
</dbReference>
<dbReference type="Gene3D" id="3.30.1360.200">
    <property type="match status" value="1"/>
</dbReference>